<evidence type="ECO:0000313" key="1">
    <source>
        <dbReference type="EMBL" id="GBF04926.1"/>
    </source>
</evidence>
<comment type="caution">
    <text evidence="1">The sequence shown here is derived from an EMBL/GenBank/DDBJ whole genome shotgun (WGS) entry which is preliminary data.</text>
</comment>
<reference evidence="2" key="1">
    <citation type="submission" date="2018-01" db="EMBL/GenBank/DDBJ databases">
        <title>Draft Genome Sequence of the Radioresistant Bacterium Deinococcus aerius TR0125, Isolated from the Higher Atmosphere above Japan.</title>
        <authorList>
            <person name="Satoh K."/>
            <person name="Arai H."/>
            <person name="Sanzen T."/>
            <person name="Kawaguchi Y."/>
            <person name="Hayashi H."/>
            <person name="Yokobori S."/>
            <person name="Yamagishi A."/>
            <person name="Oono Y."/>
            <person name="Narumi I."/>
        </authorList>
    </citation>
    <scope>NUCLEOTIDE SEQUENCE [LARGE SCALE GENOMIC DNA]</scope>
    <source>
        <strain evidence="2">TR0125</strain>
    </source>
</reference>
<protein>
    <submittedName>
        <fullName evidence="1">Uncharacterized protein</fullName>
    </submittedName>
</protein>
<accession>A0A2I9D322</accession>
<organism evidence="1 2">
    <name type="scientific">Deinococcus aerius</name>
    <dbReference type="NCBI Taxonomy" id="200253"/>
    <lineage>
        <taxon>Bacteria</taxon>
        <taxon>Thermotogati</taxon>
        <taxon>Deinococcota</taxon>
        <taxon>Deinococci</taxon>
        <taxon>Deinococcales</taxon>
        <taxon>Deinococcaceae</taxon>
        <taxon>Deinococcus</taxon>
    </lineage>
</organism>
<dbReference type="RefSeq" id="WP_133161967.1">
    <property type="nucleotide sequence ID" value="NZ_BFAG01000003.1"/>
</dbReference>
<dbReference type="AlphaFoldDB" id="A0A2I9D322"/>
<keyword evidence="2" id="KW-1185">Reference proteome</keyword>
<evidence type="ECO:0000313" key="2">
    <source>
        <dbReference type="Proteomes" id="UP000236569"/>
    </source>
</evidence>
<proteinExistence type="predicted"/>
<sequence length="135" mass="15623">MRKGWAVNCAEMPKSSFETREAEKVRQADTYASLFRFRAKAVQWVEFRPPLSKQEVSKPQDCFGDCDAVGRARDTFLYKHGARDLWDREDKERGFGIVQMARVYSDGLGRLIYLGVCPQCQTIHWSEMHRKGQAT</sequence>
<dbReference type="Proteomes" id="UP000236569">
    <property type="component" value="Unassembled WGS sequence"/>
</dbReference>
<gene>
    <name evidence="1" type="ORF">DAERI_030092</name>
</gene>
<dbReference type="EMBL" id="BFAG01000003">
    <property type="protein sequence ID" value="GBF04926.1"/>
    <property type="molecule type" value="Genomic_DNA"/>
</dbReference>
<name>A0A2I9D322_9DEIO</name>